<dbReference type="InterPro" id="IPR023860">
    <property type="entry name" value="FeFe-hyd_TM1266"/>
</dbReference>
<sequence>MDKVQSRIAVIGIIIEDRGMAGQVNELLHKYGAYIIGRMGIPYEKKQVNIISVVLDAPSDVISALAGKLGRLPGVSSKAIYSKEKPLENPGKKDGE</sequence>
<dbReference type="Gene3D" id="3.30.70.1150">
    <property type="entry name" value="ACT-like. Chain A, domain 2"/>
    <property type="match status" value="1"/>
</dbReference>
<reference evidence="1" key="1">
    <citation type="journal article" date="2021" name="PeerJ">
        <title>Extensive microbial diversity within the chicken gut microbiome revealed by metagenomics and culture.</title>
        <authorList>
            <person name="Gilroy R."/>
            <person name="Ravi A."/>
            <person name="Getino M."/>
            <person name="Pursley I."/>
            <person name="Horton D.L."/>
            <person name="Alikhan N.F."/>
            <person name="Baker D."/>
            <person name="Gharbi K."/>
            <person name="Hall N."/>
            <person name="Watson M."/>
            <person name="Adriaenssens E.M."/>
            <person name="Foster-Nyarko E."/>
            <person name="Jarju S."/>
            <person name="Secka A."/>
            <person name="Antonio M."/>
            <person name="Oren A."/>
            <person name="Chaudhuri R.R."/>
            <person name="La Ragione R."/>
            <person name="Hildebrand F."/>
            <person name="Pallen M.J."/>
        </authorList>
    </citation>
    <scope>NUCLEOTIDE SEQUENCE</scope>
    <source>
        <strain evidence="1">ChiW19-6364</strain>
    </source>
</reference>
<protein>
    <submittedName>
        <fullName evidence="1">Iron-only hydrogenase system regulator</fullName>
    </submittedName>
</protein>
<evidence type="ECO:0000313" key="1">
    <source>
        <dbReference type="EMBL" id="HJD39419.1"/>
    </source>
</evidence>
<name>A0A9D2R8Q3_9FIRM</name>
<reference evidence="1" key="2">
    <citation type="submission" date="2021-04" db="EMBL/GenBank/DDBJ databases">
        <authorList>
            <person name="Gilroy R."/>
        </authorList>
    </citation>
    <scope>NUCLEOTIDE SEQUENCE</scope>
    <source>
        <strain evidence="1">ChiW19-6364</strain>
    </source>
</reference>
<proteinExistence type="predicted"/>
<evidence type="ECO:0000313" key="2">
    <source>
        <dbReference type="Proteomes" id="UP000823850"/>
    </source>
</evidence>
<dbReference type="EMBL" id="DWUX01000098">
    <property type="protein sequence ID" value="HJD39419.1"/>
    <property type="molecule type" value="Genomic_DNA"/>
</dbReference>
<dbReference type="InterPro" id="IPR027271">
    <property type="entry name" value="Acetolactate_synth/TF_NikR_C"/>
</dbReference>
<comment type="caution">
    <text evidence="1">The sequence shown here is derived from an EMBL/GenBank/DDBJ whole genome shotgun (WGS) entry which is preliminary data.</text>
</comment>
<dbReference type="NCBIfam" id="TIGR03959">
    <property type="entry name" value="hyd_TM1266"/>
    <property type="match status" value="1"/>
</dbReference>
<dbReference type="InterPro" id="IPR045865">
    <property type="entry name" value="ACT-like_dom_sf"/>
</dbReference>
<dbReference type="Pfam" id="PF21699">
    <property type="entry name" value="TM1266-like"/>
    <property type="match status" value="1"/>
</dbReference>
<dbReference type="AlphaFoldDB" id="A0A9D2R8Q3"/>
<organism evidence="1 2">
    <name type="scientific">Candidatus Blautia stercoripullorum</name>
    <dbReference type="NCBI Taxonomy" id="2838502"/>
    <lineage>
        <taxon>Bacteria</taxon>
        <taxon>Bacillati</taxon>
        <taxon>Bacillota</taxon>
        <taxon>Clostridia</taxon>
        <taxon>Lachnospirales</taxon>
        <taxon>Lachnospiraceae</taxon>
        <taxon>Blautia</taxon>
    </lineage>
</organism>
<dbReference type="SUPFAM" id="SSF55021">
    <property type="entry name" value="ACT-like"/>
    <property type="match status" value="1"/>
</dbReference>
<gene>
    <name evidence="1" type="ORF">H9913_05265</name>
</gene>
<dbReference type="Proteomes" id="UP000823850">
    <property type="component" value="Unassembled WGS sequence"/>
</dbReference>
<accession>A0A9D2R8Q3</accession>